<dbReference type="InterPro" id="IPR053860">
    <property type="entry name" value="DUF6932"/>
</dbReference>
<evidence type="ECO:0000313" key="2">
    <source>
        <dbReference type="Proteomes" id="UP000488299"/>
    </source>
</evidence>
<organism evidence="1 2">
    <name type="scientific">Rudanella paleaurantiibacter</name>
    <dbReference type="NCBI Taxonomy" id="2614655"/>
    <lineage>
        <taxon>Bacteria</taxon>
        <taxon>Pseudomonadati</taxon>
        <taxon>Bacteroidota</taxon>
        <taxon>Cytophagia</taxon>
        <taxon>Cytophagales</taxon>
        <taxon>Cytophagaceae</taxon>
        <taxon>Rudanella</taxon>
    </lineage>
</organism>
<dbReference type="AlphaFoldDB" id="A0A7J5U410"/>
<proteinExistence type="predicted"/>
<dbReference type="RefSeq" id="WP_152121864.1">
    <property type="nucleotide sequence ID" value="NZ_WELI01000001.1"/>
</dbReference>
<evidence type="ECO:0000313" key="1">
    <source>
        <dbReference type="EMBL" id="KAB7732505.1"/>
    </source>
</evidence>
<dbReference type="Proteomes" id="UP000488299">
    <property type="component" value="Unassembled WGS sequence"/>
</dbReference>
<comment type="caution">
    <text evidence="1">The sequence shown here is derived from an EMBL/GenBank/DDBJ whole genome shotgun (WGS) entry which is preliminary data.</text>
</comment>
<sequence>MLTFNNRGLLVPNYNLPSTVDEMEEMFVRDIDSHARRDLFENYKTYLNILSEVVGHTPFVQWVDGSFTTRKPEPSDIDIVSFIPFDVVENVESALQPLKYPQSLSFGIDAYIVKVYPSDHRLAALYYGDRAYWMDKFDKTPRNRRGVIYPKGFLELTINK</sequence>
<protein>
    <submittedName>
        <fullName evidence="1">Uncharacterized protein</fullName>
    </submittedName>
</protein>
<keyword evidence="2" id="KW-1185">Reference proteome</keyword>
<reference evidence="1 2" key="1">
    <citation type="submission" date="2019-10" db="EMBL/GenBank/DDBJ databases">
        <title>Rudanella paleaurantiibacter sp. nov., isolated from sludge.</title>
        <authorList>
            <person name="Xu S.Q."/>
        </authorList>
    </citation>
    <scope>NUCLEOTIDE SEQUENCE [LARGE SCALE GENOMIC DNA]</scope>
    <source>
        <strain evidence="1 2">HX-22-17</strain>
    </source>
</reference>
<dbReference type="EMBL" id="WELI01000001">
    <property type="protein sequence ID" value="KAB7732505.1"/>
    <property type="molecule type" value="Genomic_DNA"/>
</dbReference>
<name>A0A7J5U410_9BACT</name>
<gene>
    <name evidence="1" type="ORF">F5984_00655</name>
</gene>
<dbReference type="Pfam" id="PF22014">
    <property type="entry name" value="DUF6932"/>
    <property type="match status" value="1"/>
</dbReference>
<accession>A0A7J5U410</accession>